<dbReference type="EMBL" id="LAZR01021768">
    <property type="protein sequence ID" value="KKL84199.1"/>
    <property type="molecule type" value="Genomic_DNA"/>
</dbReference>
<accession>A0A0F9FCT4</accession>
<dbReference type="AlphaFoldDB" id="A0A0F9FCT4"/>
<sequence>MADIQTAKYDFGMTVEEVKDLGLDNVADPTITHTLGSHAATLTASTTPPVTKTYSDELALVAGAATIDLQALPSSESTTLDFTGLKVQLVKITAPSTNTAEVTFDVGAANGYNLFGATNATDESVAVPPGGVQMFKYTDDLQDVDATHSDVDVSSSDVDATFDIMLVAG</sequence>
<gene>
    <name evidence="1" type="ORF">LCGC14_1967090</name>
</gene>
<protein>
    <submittedName>
        <fullName evidence="1">Uncharacterized protein</fullName>
    </submittedName>
</protein>
<reference evidence="1" key="1">
    <citation type="journal article" date="2015" name="Nature">
        <title>Complex archaea that bridge the gap between prokaryotes and eukaryotes.</title>
        <authorList>
            <person name="Spang A."/>
            <person name="Saw J.H."/>
            <person name="Jorgensen S.L."/>
            <person name="Zaremba-Niedzwiedzka K."/>
            <person name="Martijn J."/>
            <person name="Lind A.E."/>
            <person name="van Eijk R."/>
            <person name="Schleper C."/>
            <person name="Guy L."/>
            <person name="Ettema T.J."/>
        </authorList>
    </citation>
    <scope>NUCLEOTIDE SEQUENCE</scope>
</reference>
<organism evidence="1">
    <name type="scientific">marine sediment metagenome</name>
    <dbReference type="NCBI Taxonomy" id="412755"/>
    <lineage>
        <taxon>unclassified sequences</taxon>
        <taxon>metagenomes</taxon>
        <taxon>ecological metagenomes</taxon>
    </lineage>
</organism>
<name>A0A0F9FCT4_9ZZZZ</name>
<proteinExistence type="predicted"/>
<evidence type="ECO:0000313" key="1">
    <source>
        <dbReference type="EMBL" id="KKL84199.1"/>
    </source>
</evidence>
<comment type="caution">
    <text evidence="1">The sequence shown here is derived from an EMBL/GenBank/DDBJ whole genome shotgun (WGS) entry which is preliminary data.</text>
</comment>